<dbReference type="EMBL" id="QXWZ01000035">
    <property type="protein sequence ID" value="NBI80176.1"/>
    <property type="molecule type" value="Genomic_DNA"/>
</dbReference>
<evidence type="ECO:0000313" key="2">
    <source>
        <dbReference type="Proteomes" id="UP000446348"/>
    </source>
</evidence>
<comment type="caution">
    <text evidence="1">The sequence shown here is derived from an EMBL/GenBank/DDBJ whole genome shotgun (WGS) entry which is preliminary data.</text>
</comment>
<sequence>MKTYVLRDVPQKTVRENQTSKSFLFETDQTNGRAGTAGAACAFARRFAKRRALSKLTALRYTL</sequence>
<accession>A0A845RJI0</accession>
<reference evidence="1 2" key="1">
    <citation type="submission" date="2018-08" db="EMBL/GenBank/DDBJ databases">
        <title>Murine metabolic-syndrome-specific gut microbial biobank.</title>
        <authorList>
            <person name="Liu C."/>
        </authorList>
    </citation>
    <scope>NUCLEOTIDE SEQUENCE [LARGE SCALE GENOMIC DNA]</scope>
    <source>
        <strain evidence="1 2">X69</strain>
    </source>
</reference>
<protein>
    <submittedName>
        <fullName evidence="1">Uncharacterized protein</fullName>
    </submittedName>
</protein>
<name>A0A845RJI0_9FIRM</name>
<dbReference type="Proteomes" id="UP000446348">
    <property type="component" value="Unassembled WGS sequence"/>
</dbReference>
<gene>
    <name evidence="1" type="ORF">D3Z39_15170</name>
</gene>
<evidence type="ECO:0000313" key="1">
    <source>
        <dbReference type="EMBL" id="NBI80176.1"/>
    </source>
</evidence>
<proteinExistence type="predicted"/>
<dbReference type="AlphaFoldDB" id="A0A845RJI0"/>
<organism evidence="1 2">
    <name type="scientific">Anaerotruncus colihominis</name>
    <dbReference type="NCBI Taxonomy" id="169435"/>
    <lineage>
        <taxon>Bacteria</taxon>
        <taxon>Bacillati</taxon>
        <taxon>Bacillota</taxon>
        <taxon>Clostridia</taxon>
        <taxon>Eubacteriales</taxon>
        <taxon>Oscillospiraceae</taxon>
        <taxon>Anaerotruncus</taxon>
    </lineage>
</organism>